<feature type="domain" description="G-patch" evidence="6">
    <location>
        <begin position="386"/>
        <end position="433"/>
    </location>
</feature>
<dbReference type="AlphaFoldDB" id="A0A564YK52"/>
<dbReference type="Pfam" id="PF01585">
    <property type="entry name" value="G-patch"/>
    <property type="match status" value="1"/>
</dbReference>
<feature type="compositionally biased region" description="Basic and acidic residues" evidence="5">
    <location>
        <begin position="169"/>
        <end position="179"/>
    </location>
</feature>
<dbReference type="Gene3D" id="1.10.10.790">
    <property type="entry name" value="Surp module"/>
    <property type="match status" value="1"/>
</dbReference>
<dbReference type="GO" id="GO:0003723">
    <property type="term" value="F:RNA binding"/>
    <property type="evidence" value="ECO:0007669"/>
    <property type="project" value="InterPro"/>
</dbReference>
<keyword evidence="4" id="KW-0539">Nucleus</keyword>
<feature type="region of interest" description="Disordered" evidence="5">
    <location>
        <begin position="169"/>
        <end position="208"/>
    </location>
</feature>
<feature type="compositionally biased region" description="Basic and acidic residues" evidence="5">
    <location>
        <begin position="151"/>
        <end position="164"/>
    </location>
</feature>
<dbReference type="InterPro" id="IPR040169">
    <property type="entry name" value="SUGP1/2"/>
</dbReference>
<gene>
    <name evidence="7" type="ORF">WMSIL1_LOCUS6373</name>
</gene>
<dbReference type="GO" id="GO:0005654">
    <property type="term" value="C:nucleoplasm"/>
    <property type="evidence" value="ECO:0007669"/>
    <property type="project" value="TreeGrafter"/>
</dbReference>
<dbReference type="PANTHER" id="PTHR23340">
    <property type="entry name" value="ARGININE/SERINE RICH SPLICING FACTOR SF4/14"/>
    <property type="match status" value="1"/>
</dbReference>
<reference evidence="7 8" key="1">
    <citation type="submission" date="2019-07" db="EMBL/GenBank/DDBJ databases">
        <authorList>
            <person name="Jastrzebski P J."/>
            <person name="Paukszto L."/>
            <person name="Jastrzebski P J."/>
        </authorList>
    </citation>
    <scope>NUCLEOTIDE SEQUENCE [LARGE SCALE GENOMIC DNA]</scope>
    <source>
        <strain evidence="7 8">WMS-il1</strain>
    </source>
</reference>
<proteinExistence type="predicted"/>
<feature type="region of interest" description="Disordered" evidence="5">
    <location>
        <begin position="145"/>
        <end position="164"/>
    </location>
</feature>
<comment type="subcellular location">
    <subcellularLocation>
        <location evidence="1">Nucleus</location>
    </subcellularLocation>
</comment>
<sequence>MSSRLPFKNDGSFMEIFKQLQAEQERAALGASLNINSSKSSKNESSITNAPFNLDVILPKISPPEDHKNTIAIESLVMRVAGLPQSLADSEIAKFEDSVQYWFLTVTDSTEYKYFQKRLQEEIIKKKKTVEVVDASKVEYKLSDIQLPPDHPPKLTSAEKEVKTENEIKAELKGEREQKSLPPSRKRKSRWDADHPVKIEPTEEKPLSEIEASVKEAARIAAQLAASGAAAPKSFPSSAARQFAGGVALSDEQIKQIQYQKELQAMHEFILAQQKLKAQEQELMNSISGVNYSKNPKKTVDGLEIKYDYDSDEDCEGGTWEHKLRAAEMEATREWAEKLTEMGQGKHHIGDFLPPDELERFMETYRALKEGREPDYSDYKNFKLTCENVGFKMLEKMGWKEGEGLGPTGQGIVNPVDRGNVHVDGVGLGIERPSKLTEDDDEFEAYRKRMMLAYRFRPNPLNNPRRDYY</sequence>
<dbReference type="Proteomes" id="UP000321570">
    <property type="component" value="Unassembled WGS sequence"/>
</dbReference>
<evidence type="ECO:0000256" key="4">
    <source>
        <dbReference type="ARBA" id="ARBA00023242"/>
    </source>
</evidence>
<keyword evidence="2" id="KW-0507">mRNA processing</keyword>
<evidence type="ECO:0000256" key="2">
    <source>
        <dbReference type="ARBA" id="ARBA00022664"/>
    </source>
</evidence>
<organism evidence="7 8">
    <name type="scientific">Hymenolepis diminuta</name>
    <name type="common">Rat tapeworm</name>
    <dbReference type="NCBI Taxonomy" id="6216"/>
    <lineage>
        <taxon>Eukaryota</taxon>
        <taxon>Metazoa</taxon>
        <taxon>Spiralia</taxon>
        <taxon>Lophotrochozoa</taxon>
        <taxon>Platyhelminthes</taxon>
        <taxon>Cestoda</taxon>
        <taxon>Eucestoda</taxon>
        <taxon>Cyclophyllidea</taxon>
        <taxon>Hymenolepididae</taxon>
        <taxon>Hymenolepis</taxon>
    </lineage>
</organism>
<evidence type="ECO:0000256" key="1">
    <source>
        <dbReference type="ARBA" id="ARBA00004123"/>
    </source>
</evidence>
<evidence type="ECO:0000313" key="8">
    <source>
        <dbReference type="Proteomes" id="UP000321570"/>
    </source>
</evidence>
<dbReference type="SUPFAM" id="SSF109905">
    <property type="entry name" value="Surp module (SWAP domain)"/>
    <property type="match status" value="1"/>
</dbReference>
<protein>
    <recommendedName>
        <fullName evidence="6">G-patch domain-containing protein</fullName>
    </recommendedName>
</protein>
<dbReference type="InterPro" id="IPR035967">
    <property type="entry name" value="SWAP/Surp_sf"/>
</dbReference>
<dbReference type="GO" id="GO:0008380">
    <property type="term" value="P:RNA splicing"/>
    <property type="evidence" value="ECO:0007669"/>
    <property type="project" value="UniProtKB-KW"/>
</dbReference>
<dbReference type="InterPro" id="IPR000467">
    <property type="entry name" value="G_patch_dom"/>
</dbReference>
<evidence type="ECO:0000313" key="7">
    <source>
        <dbReference type="EMBL" id="VUZ46983.1"/>
    </source>
</evidence>
<evidence type="ECO:0000256" key="3">
    <source>
        <dbReference type="ARBA" id="ARBA00023187"/>
    </source>
</evidence>
<dbReference type="EMBL" id="CABIJS010000222">
    <property type="protein sequence ID" value="VUZ46983.1"/>
    <property type="molecule type" value="Genomic_DNA"/>
</dbReference>
<name>A0A564YK52_HYMDI</name>
<keyword evidence="8" id="KW-1185">Reference proteome</keyword>
<accession>A0A564YK52</accession>
<dbReference type="PROSITE" id="PS50174">
    <property type="entry name" value="G_PATCH"/>
    <property type="match status" value="1"/>
</dbReference>
<keyword evidence="3" id="KW-0508">mRNA splicing</keyword>
<dbReference type="GO" id="GO:0006397">
    <property type="term" value="P:mRNA processing"/>
    <property type="evidence" value="ECO:0007669"/>
    <property type="project" value="UniProtKB-KW"/>
</dbReference>
<feature type="compositionally biased region" description="Basic and acidic residues" evidence="5">
    <location>
        <begin position="190"/>
        <end position="208"/>
    </location>
</feature>
<evidence type="ECO:0000256" key="5">
    <source>
        <dbReference type="SAM" id="MobiDB-lite"/>
    </source>
</evidence>
<dbReference type="PANTHER" id="PTHR23340:SF0">
    <property type="entry name" value="SURP AND G-PATCH DOMAIN-CONTAINING PROTEIN 1 ISOFORM X1"/>
    <property type="match status" value="1"/>
</dbReference>
<dbReference type="SMART" id="SM00443">
    <property type="entry name" value="G_patch"/>
    <property type="match status" value="1"/>
</dbReference>
<evidence type="ECO:0000259" key="6">
    <source>
        <dbReference type="PROSITE" id="PS50174"/>
    </source>
</evidence>